<name>A0AAV4UP88_CAEEX</name>
<accession>A0AAV4UP88</accession>
<dbReference type="Proteomes" id="UP001054945">
    <property type="component" value="Unassembled WGS sequence"/>
</dbReference>
<evidence type="ECO:0000313" key="1">
    <source>
        <dbReference type="EMBL" id="GIY59549.1"/>
    </source>
</evidence>
<sequence>MLNGLYIAPVVLYLHLTCPNDVRISRNRINVFFHPASKLVVFQCSDLAGQSPGNSFYRCRLSQITFYIAAARPERCVNSIPADVLRKHFSESLGPQPEINEPRRRCVASENVQKNVCQMFKRIMNGTFFFKTSSHLGGEIPRVVPSDTGLSSFEQFGRCSWIRKSPFCTLSISATNAVAARKWNP</sequence>
<dbReference type="AlphaFoldDB" id="A0AAV4UP88"/>
<gene>
    <name evidence="1" type="ORF">CEXT_369701</name>
</gene>
<dbReference type="EMBL" id="BPLR01013215">
    <property type="protein sequence ID" value="GIY59549.1"/>
    <property type="molecule type" value="Genomic_DNA"/>
</dbReference>
<keyword evidence="2" id="KW-1185">Reference proteome</keyword>
<organism evidence="1 2">
    <name type="scientific">Caerostris extrusa</name>
    <name type="common">Bark spider</name>
    <name type="synonym">Caerostris bankana</name>
    <dbReference type="NCBI Taxonomy" id="172846"/>
    <lineage>
        <taxon>Eukaryota</taxon>
        <taxon>Metazoa</taxon>
        <taxon>Ecdysozoa</taxon>
        <taxon>Arthropoda</taxon>
        <taxon>Chelicerata</taxon>
        <taxon>Arachnida</taxon>
        <taxon>Araneae</taxon>
        <taxon>Araneomorphae</taxon>
        <taxon>Entelegynae</taxon>
        <taxon>Araneoidea</taxon>
        <taxon>Araneidae</taxon>
        <taxon>Caerostris</taxon>
    </lineage>
</organism>
<proteinExistence type="predicted"/>
<evidence type="ECO:0000313" key="2">
    <source>
        <dbReference type="Proteomes" id="UP001054945"/>
    </source>
</evidence>
<reference evidence="1 2" key="1">
    <citation type="submission" date="2021-06" db="EMBL/GenBank/DDBJ databases">
        <title>Caerostris extrusa draft genome.</title>
        <authorList>
            <person name="Kono N."/>
            <person name="Arakawa K."/>
        </authorList>
    </citation>
    <scope>NUCLEOTIDE SEQUENCE [LARGE SCALE GENOMIC DNA]</scope>
</reference>
<protein>
    <submittedName>
        <fullName evidence="1">Uncharacterized protein</fullName>
    </submittedName>
</protein>
<comment type="caution">
    <text evidence="1">The sequence shown here is derived from an EMBL/GenBank/DDBJ whole genome shotgun (WGS) entry which is preliminary data.</text>
</comment>